<dbReference type="Gene3D" id="2.100.10.30">
    <property type="entry name" value="Jacalin-like lectin domain"/>
    <property type="match status" value="1"/>
</dbReference>
<evidence type="ECO:0000313" key="5">
    <source>
        <dbReference type="Proteomes" id="UP001066276"/>
    </source>
</evidence>
<evidence type="ECO:0000256" key="2">
    <source>
        <dbReference type="ARBA" id="ARBA00022734"/>
    </source>
</evidence>
<dbReference type="CDD" id="cd09611">
    <property type="entry name" value="Jacalin_ZG16_like"/>
    <property type="match status" value="1"/>
</dbReference>
<proteinExistence type="predicted"/>
<dbReference type="EMBL" id="JANPWB010000011">
    <property type="protein sequence ID" value="KAJ1125479.1"/>
    <property type="molecule type" value="Genomic_DNA"/>
</dbReference>
<evidence type="ECO:0000313" key="4">
    <source>
        <dbReference type="EMBL" id="KAJ1125479.1"/>
    </source>
</evidence>
<dbReference type="InterPro" id="IPR052321">
    <property type="entry name" value="PolyBind_ProtTraffic"/>
</dbReference>
<keyword evidence="2" id="KW-0430">Lectin</keyword>
<reference evidence="4" key="1">
    <citation type="journal article" date="2022" name="bioRxiv">
        <title>Sequencing and chromosome-scale assembly of the giantPleurodeles waltlgenome.</title>
        <authorList>
            <person name="Brown T."/>
            <person name="Elewa A."/>
            <person name="Iarovenko S."/>
            <person name="Subramanian E."/>
            <person name="Araus A.J."/>
            <person name="Petzold A."/>
            <person name="Susuki M."/>
            <person name="Suzuki K.-i.T."/>
            <person name="Hayashi T."/>
            <person name="Toyoda A."/>
            <person name="Oliveira C."/>
            <person name="Osipova E."/>
            <person name="Leigh N.D."/>
            <person name="Simon A."/>
            <person name="Yun M.H."/>
        </authorList>
    </citation>
    <scope>NUCLEOTIDE SEQUENCE</scope>
    <source>
        <strain evidence="4">20211129_DDA</strain>
        <tissue evidence="4">Liver</tissue>
    </source>
</reference>
<gene>
    <name evidence="4" type="ORF">NDU88_003909</name>
</gene>
<name>A0AAV7PF72_PLEWA</name>
<sequence>MQCIESKGQDFEWVMKEDDVEVRKQRTVKSCKAREDNMGRLLARGGDRQKETEIGRKGDSKCIGFILKARMIVLLASLLLVESAFAANIQSRSSSFAGEYGAGGGTAFSYSGPHLNGPITALRIRENPSHILGIQIKYGNVWSEYYGNPAGTLLEVNLHPGEYITQASGKFASYVNELTFLTNRGRLFRFGQPSGTSFNDFPLHQNGILRYVSGRYSSVIHSIGFHWDRNPYGDCVHCALEGKKPSS</sequence>
<dbReference type="Proteomes" id="UP001066276">
    <property type="component" value="Chromosome 7"/>
</dbReference>
<dbReference type="PANTHER" id="PTHR33589">
    <property type="entry name" value="OS11G0524900 PROTEIN"/>
    <property type="match status" value="1"/>
</dbReference>
<dbReference type="InterPro" id="IPR001229">
    <property type="entry name" value="Jacalin-like_lectin_dom"/>
</dbReference>
<dbReference type="PROSITE" id="PS51752">
    <property type="entry name" value="JACALIN_LECTIN"/>
    <property type="match status" value="1"/>
</dbReference>
<keyword evidence="5" id="KW-1185">Reference proteome</keyword>
<feature type="domain" description="Jacalin-type lectin" evidence="3">
    <location>
        <begin position="94"/>
        <end position="229"/>
    </location>
</feature>
<dbReference type="GO" id="GO:0030246">
    <property type="term" value="F:carbohydrate binding"/>
    <property type="evidence" value="ECO:0007669"/>
    <property type="project" value="UniProtKB-KW"/>
</dbReference>
<evidence type="ECO:0000259" key="3">
    <source>
        <dbReference type="PROSITE" id="PS51752"/>
    </source>
</evidence>
<dbReference type="SMART" id="SM00915">
    <property type="entry name" value="Jacalin"/>
    <property type="match status" value="1"/>
</dbReference>
<keyword evidence="1" id="KW-0732">Signal</keyword>
<dbReference type="SUPFAM" id="SSF51101">
    <property type="entry name" value="Mannose-binding lectins"/>
    <property type="match status" value="1"/>
</dbReference>
<protein>
    <recommendedName>
        <fullName evidence="3">Jacalin-type lectin domain-containing protein</fullName>
    </recommendedName>
</protein>
<accession>A0AAV7PF72</accession>
<dbReference type="Pfam" id="PF01419">
    <property type="entry name" value="Jacalin"/>
    <property type="match status" value="1"/>
</dbReference>
<dbReference type="AlphaFoldDB" id="A0AAV7PF72"/>
<comment type="caution">
    <text evidence="4">The sequence shown here is derived from an EMBL/GenBank/DDBJ whole genome shotgun (WGS) entry which is preliminary data.</text>
</comment>
<organism evidence="4 5">
    <name type="scientific">Pleurodeles waltl</name>
    <name type="common">Iberian ribbed newt</name>
    <dbReference type="NCBI Taxonomy" id="8319"/>
    <lineage>
        <taxon>Eukaryota</taxon>
        <taxon>Metazoa</taxon>
        <taxon>Chordata</taxon>
        <taxon>Craniata</taxon>
        <taxon>Vertebrata</taxon>
        <taxon>Euteleostomi</taxon>
        <taxon>Amphibia</taxon>
        <taxon>Batrachia</taxon>
        <taxon>Caudata</taxon>
        <taxon>Salamandroidea</taxon>
        <taxon>Salamandridae</taxon>
        <taxon>Pleurodelinae</taxon>
        <taxon>Pleurodeles</taxon>
    </lineage>
</organism>
<dbReference type="PANTHER" id="PTHR33589:SF5">
    <property type="entry name" value="JACALIN-TYPE LECTIN DOMAIN-CONTAINING PROTEIN"/>
    <property type="match status" value="1"/>
</dbReference>
<evidence type="ECO:0000256" key="1">
    <source>
        <dbReference type="ARBA" id="ARBA00022729"/>
    </source>
</evidence>
<dbReference type="InterPro" id="IPR036404">
    <property type="entry name" value="Jacalin-like_lectin_dom_sf"/>
</dbReference>